<dbReference type="SMART" id="SM00855">
    <property type="entry name" value="PGAM"/>
    <property type="match status" value="1"/>
</dbReference>
<sequence length="199" mass="22248">MNPAVIDLLRHGEVDGALCMGGECDAPLNARGWAQMRAVLPADGSAPPWNGIISSPLLRCAEFAREVAGKHNLPLEFDVRFRELGFGAWEGRSWESLYKDEGERLLAFQRNPTENPAPGGEDYPDFERRIADAWNELLDIASERHWLLLAHGGVIRVLLRLLLEIPPANLFRIDVPHASLSRLQHDYGVTRLIFHGGKL</sequence>
<dbReference type="Gene3D" id="3.40.50.1240">
    <property type="entry name" value="Phosphoglycerate mutase-like"/>
    <property type="match status" value="1"/>
</dbReference>
<accession>A0A5Q0BHA3</accession>
<dbReference type="PANTHER" id="PTHR48100:SF1">
    <property type="entry name" value="HISTIDINE PHOSPHATASE FAMILY PROTEIN-RELATED"/>
    <property type="match status" value="1"/>
</dbReference>
<dbReference type="GO" id="GO:0016791">
    <property type="term" value="F:phosphatase activity"/>
    <property type="evidence" value="ECO:0007669"/>
    <property type="project" value="TreeGrafter"/>
</dbReference>
<protein>
    <submittedName>
        <fullName evidence="1">Alpha-ribazole phosphatase family protein</fullName>
    </submittedName>
</protein>
<gene>
    <name evidence="1" type="ORF">F6R98_10050</name>
</gene>
<organism evidence="1 2">
    <name type="scientific">Candidatus Methylospira mobilis</name>
    <dbReference type="NCBI Taxonomy" id="1808979"/>
    <lineage>
        <taxon>Bacteria</taxon>
        <taxon>Pseudomonadati</taxon>
        <taxon>Pseudomonadota</taxon>
        <taxon>Gammaproteobacteria</taxon>
        <taxon>Methylococcales</taxon>
        <taxon>Methylococcaceae</taxon>
        <taxon>Candidatus Methylospira</taxon>
    </lineage>
</organism>
<dbReference type="RefSeq" id="WP_153248898.1">
    <property type="nucleotide sequence ID" value="NZ_CP044205.1"/>
</dbReference>
<dbReference type="Proteomes" id="UP000325755">
    <property type="component" value="Chromosome"/>
</dbReference>
<dbReference type="GO" id="GO:0005737">
    <property type="term" value="C:cytoplasm"/>
    <property type="evidence" value="ECO:0007669"/>
    <property type="project" value="TreeGrafter"/>
</dbReference>
<dbReference type="EMBL" id="CP044205">
    <property type="protein sequence ID" value="QFY42909.1"/>
    <property type="molecule type" value="Genomic_DNA"/>
</dbReference>
<dbReference type="InterPro" id="IPR050275">
    <property type="entry name" value="PGM_Phosphatase"/>
</dbReference>
<keyword evidence="2" id="KW-1185">Reference proteome</keyword>
<dbReference type="InterPro" id="IPR013078">
    <property type="entry name" value="His_Pase_superF_clade-1"/>
</dbReference>
<dbReference type="KEGG" id="mmob:F6R98_10050"/>
<proteinExistence type="predicted"/>
<dbReference type="PANTHER" id="PTHR48100">
    <property type="entry name" value="BROAD-SPECIFICITY PHOSPHATASE YOR283W-RELATED"/>
    <property type="match status" value="1"/>
</dbReference>
<dbReference type="InParanoid" id="A0A5Q0BHA3"/>
<dbReference type="OrthoDB" id="9783269at2"/>
<name>A0A5Q0BHA3_9GAMM</name>
<evidence type="ECO:0000313" key="2">
    <source>
        <dbReference type="Proteomes" id="UP000325755"/>
    </source>
</evidence>
<dbReference type="CDD" id="cd07067">
    <property type="entry name" value="HP_PGM_like"/>
    <property type="match status" value="1"/>
</dbReference>
<reference evidence="1 2" key="1">
    <citation type="submission" date="2019-09" db="EMBL/GenBank/DDBJ databases">
        <title>Ecophysiology of the spiral-shaped methanotroph Methylospira mobilis as revealed by the complete genome sequence.</title>
        <authorList>
            <person name="Oshkin I.Y."/>
            <person name="Dedysh S.N."/>
            <person name="Miroshnikov K."/>
            <person name="Danilova O.V."/>
            <person name="Hakobyan A."/>
            <person name="Liesack W."/>
        </authorList>
    </citation>
    <scope>NUCLEOTIDE SEQUENCE [LARGE SCALE GENOMIC DNA]</scope>
    <source>
        <strain evidence="1 2">Shm1</strain>
    </source>
</reference>
<evidence type="ECO:0000313" key="1">
    <source>
        <dbReference type="EMBL" id="QFY42909.1"/>
    </source>
</evidence>
<dbReference type="SUPFAM" id="SSF53254">
    <property type="entry name" value="Phosphoglycerate mutase-like"/>
    <property type="match status" value="1"/>
</dbReference>
<dbReference type="InterPro" id="IPR029033">
    <property type="entry name" value="His_PPase_superfam"/>
</dbReference>
<dbReference type="Pfam" id="PF00300">
    <property type="entry name" value="His_Phos_1"/>
    <property type="match status" value="1"/>
</dbReference>
<dbReference type="AlphaFoldDB" id="A0A5Q0BHA3"/>